<proteinExistence type="predicted"/>
<sequence length="448" mass="48235">MNTVIAREPVTAATHTSEAAARTYRKIAWRIVPFLLVCYIVSYLDRVNLSFAKLQFMQDLGFTDAVYGLGGGLFYLTYVLFEVPSNLYLQRVGARATLLRIMTLWGAVTVLMSLITSPTHLYVARCLLGAAEAGFFPGVILYLTYWFPSTYRARIMSIFLMGIPVSGWIGGPLAGWIMHDLSGLHGLRGWQLLFIYEGLPAIALGITAYFYLTNGVAQAKWLSDSEKAIVLADLQAEHADKSVTSSESIGTLFRDPRFYAAVFAYFAITCATVAMSLWVPTLIKGLAVNDLRTIGWLSAVPYLAATVGLWAIGRHSDYRLERRYHVAVSLVASAAGFILLGFTGGSVGWTIALLALAATGLYGAIPVFWAIPTSYLSRSNAPAGIALISSLGCLGGFLSTAIIGWVKSLTGSLDLAMGAVGLLLIVASAGLLIAFPARMIQPARANAS</sequence>
<dbReference type="Proteomes" id="UP000054770">
    <property type="component" value="Unassembled WGS sequence"/>
</dbReference>
<accession>A0A158F4H7</accession>
<dbReference type="OrthoDB" id="5441967at2"/>
<evidence type="ECO:0000256" key="5">
    <source>
        <dbReference type="ARBA" id="ARBA00023136"/>
    </source>
</evidence>
<reference evidence="8" key="1">
    <citation type="submission" date="2016-01" db="EMBL/GenBank/DDBJ databases">
        <authorList>
            <person name="Peeters C."/>
        </authorList>
    </citation>
    <scope>NUCLEOTIDE SEQUENCE [LARGE SCALE GENOMIC DNA]</scope>
    <source>
        <strain evidence="8">LMG 22940</strain>
    </source>
</reference>
<dbReference type="InterPro" id="IPR020846">
    <property type="entry name" value="MFS_dom"/>
</dbReference>
<organism evidence="8 9">
    <name type="scientific">Caballeronia choica</name>
    <dbReference type="NCBI Taxonomy" id="326476"/>
    <lineage>
        <taxon>Bacteria</taxon>
        <taxon>Pseudomonadati</taxon>
        <taxon>Pseudomonadota</taxon>
        <taxon>Betaproteobacteria</taxon>
        <taxon>Burkholderiales</taxon>
        <taxon>Burkholderiaceae</taxon>
        <taxon>Caballeronia</taxon>
    </lineage>
</organism>
<feature type="transmembrane region" description="Helical" evidence="6">
    <location>
        <begin position="258"/>
        <end position="279"/>
    </location>
</feature>
<dbReference type="Pfam" id="PF07690">
    <property type="entry name" value="MFS_1"/>
    <property type="match status" value="1"/>
</dbReference>
<evidence type="ECO:0000259" key="7">
    <source>
        <dbReference type="PROSITE" id="PS50850"/>
    </source>
</evidence>
<feature type="transmembrane region" description="Helical" evidence="6">
    <location>
        <begin position="158"/>
        <end position="178"/>
    </location>
</feature>
<feature type="transmembrane region" description="Helical" evidence="6">
    <location>
        <begin position="97"/>
        <end position="116"/>
    </location>
</feature>
<feature type="transmembrane region" description="Helical" evidence="6">
    <location>
        <begin position="349"/>
        <end position="371"/>
    </location>
</feature>
<comment type="subcellular location">
    <subcellularLocation>
        <location evidence="1">Membrane</location>
        <topology evidence="1">Multi-pass membrane protein</topology>
    </subcellularLocation>
</comment>
<evidence type="ECO:0000256" key="6">
    <source>
        <dbReference type="SAM" id="Phobius"/>
    </source>
</evidence>
<name>A0A158F4H7_9BURK</name>
<evidence type="ECO:0000256" key="4">
    <source>
        <dbReference type="ARBA" id="ARBA00022989"/>
    </source>
</evidence>
<keyword evidence="5 6" id="KW-0472">Membrane</keyword>
<dbReference type="SUPFAM" id="SSF103473">
    <property type="entry name" value="MFS general substrate transporter"/>
    <property type="match status" value="1"/>
</dbReference>
<dbReference type="PANTHER" id="PTHR43791">
    <property type="entry name" value="PERMEASE-RELATED"/>
    <property type="match status" value="1"/>
</dbReference>
<keyword evidence="3 6" id="KW-0812">Transmembrane</keyword>
<dbReference type="PROSITE" id="PS50850">
    <property type="entry name" value="MFS"/>
    <property type="match status" value="1"/>
</dbReference>
<keyword evidence="4 6" id="KW-1133">Transmembrane helix</keyword>
<feature type="domain" description="Major facilitator superfamily (MFS) profile" evidence="7">
    <location>
        <begin position="31"/>
        <end position="445"/>
    </location>
</feature>
<gene>
    <name evidence="8" type="ORF">AWB68_00283</name>
</gene>
<dbReference type="InterPro" id="IPR011701">
    <property type="entry name" value="MFS"/>
</dbReference>
<dbReference type="GO" id="GO:0016020">
    <property type="term" value="C:membrane"/>
    <property type="evidence" value="ECO:0007669"/>
    <property type="project" value="UniProtKB-SubCell"/>
</dbReference>
<feature type="transmembrane region" description="Helical" evidence="6">
    <location>
        <begin position="415"/>
        <end position="435"/>
    </location>
</feature>
<feature type="transmembrane region" description="Helical" evidence="6">
    <location>
        <begin position="27"/>
        <end position="45"/>
    </location>
</feature>
<comment type="caution">
    <text evidence="8">The sequence shown here is derived from an EMBL/GenBank/DDBJ whole genome shotgun (WGS) entry which is preliminary data.</text>
</comment>
<evidence type="ECO:0000313" key="9">
    <source>
        <dbReference type="Proteomes" id="UP000054770"/>
    </source>
</evidence>
<dbReference type="PANTHER" id="PTHR43791:SF36">
    <property type="entry name" value="TRANSPORTER, PUTATIVE (AFU_ORTHOLOGUE AFUA_6G08340)-RELATED"/>
    <property type="match status" value="1"/>
</dbReference>
<dbReference type="GO" id="GO:0022857">
    <property type="term" value="F:transmembrane transporter activity"/>
    <property type="evidence" value="ECO:0007669"/>
    <property type="project" value="InterPro"/>
</dbReference>
<feature type="transmembrane region" description="Helical" evidence="6">
    <location>
        <begin position="324"/>
        <end position="343"/>
    </location>
</feature>
<dbReference type="InterPro" id="IPR036259">
    <property type="entry name" value="MFS_trans_sf"/>
</dbReference>
<evidence type="ECO:0000313" key="8">
    <source>
        <dbReference type="EMBL" id="SAL14756.1"/>
    </source>
</evidence>
<dbReference type="RefSeq" id="WP_087642579.1">
    <property type="nucleotide sequence ID" value="NZ_FCON02000002.1"/>
</dbReference>
<feature type="transmembrane region" description="Helical" evidence="6">
    <location>
        <begin position="65"/>
        <end position="85"/>
    </location>
</feature>
<dbReference type="CDD" id="cd17319">
    <property type="entry name" value="MFS_ExuT_GudP_like"/>
    <property type="match status" value="1"/>
</dbReference>
<evidence type="ECO:0000256" key="1">
    <source>
        <dbReference type="ARBA" id="ARBA00004141"/>
    </source>
</evidence>
<feature type="transmembrane region" description="Helical" evidence="6">
    <location>
        <begin position="190"/>
        <end position="212"/>
    </location>
</feature>
<dbReference type="FunFam" id="1.20.1250.20:FF:000018">
    <property type="entry name" value="MFS transporter permease"/>
    <property type="match status" value="1"/>
</dbReference>
<dbReference type="AlphaFoldDB" id="A0A158F4H7"/>
<keyword evidence="9" id="KW-1185">Reference proteome</keyword>
<dbReference type="Gene3D" id="1.20.1250.20">
    <property type="entry name" value="MFS general substrate transporter like domains"/>
    <property type="match status" value="2"/>
</dbReference>
<protein>
    <submittedName>
        <fullName evidence="8">D-galactonate transporter</fullName>
    </submittedName>
</protein>
<evidence type="ECO:0000256" key="2">
    <source>
        <dbReference type="ARBA" id="ARBA00022448"/>
    </source>
</evidence>
<dbReference type="EMBL" id="FCON02000002">
    <property type="protein sequence ID" value="SAL14756.1"/>
    <property type="molecule type" value="Genomic_DNA"/>
</dbReference>
<keyword evidence="2" id="KW-0813">Transport</keyword>
<feature type="transmembrane region" description="Helical" evidence="6">
    <location>
        <begin position="383"/>
        <end position="403"/>
    </location>
</feature>
<feature type="transmembrane region" description="Helical" evidence="6">
    <location>
        <begin position="122"/>
        <end position="146"/>
    </location>
</feature>
<feature type="transmembrane region" description="Helical" evidence="6">
    <location>
        <begin position="294"/>
        <end position="312"/>
    </location>
</feature>
<evidence type="ECO:0000256" key="3">
    <source>
        <dbReference type="ARBA" id="ARBA00022692"/>
    </source>
</evidence>